<dbReference type="Pfam" id="PF12710">
    <property type="entry name" value="HAD"/>
    <property type="match status" value="1"/>
</dbReference>
<dbReference type="RefSeq" id="WP_138898570.1">
    <property type="nucleotide sequence ID" value="NZ_BMVO01000021.1"/>
</dbReference>
<dbReference type="SUPFAM" id="SSF56784">
    <property type="entry name" value="HAD-like"/>
    <property type="match status" value="1"/>
</dbReference>
<evidence type="ECO:0000313" key="6">
    <source>
        <dbReference type="Proteomes" id="UP000599437"/>
    </source>
</evidence>
<dbReference type="PANTHER" id="PTHR43344">
    <property type="entry name" value="PHOSPHOSERINE PHOSPHATASE"/>
    <property type="match status" value="1"/>
</dbReference>
<dbReference type="Gene3D" id="1.20.1440.100">
    <property type="entry name" value="SG protein - dephosphorylation function"/>
    <property type="match status" value="1"/>
</dbReference>
<comment type="caution">
    <text evidence="5">The sequence shown here is derived from an EMBL/GenBank/DDBJ whole genome shotgun (WGS) entry which is preliminary data.</text>
</comment>
<evidence type="ECO:0000256" key="1">
    <source>
        <dbReference type="ARBA" id="ARBA00009184"/>
    </source>
</evidence>
<keyword evidence="6" id="KW-1185">Reference proteome</keyword>
<name>A0ABQ3E059_9ACTN</name>
<dbReference type="Proteomes" id="UP000599437">
    <property type="component" value="Unassembled WGS sequence"/>
</dbReference>
<evidence type="ECO:0000256" key="3">
    <source>
        <dbReference type="ARBA" id="ARBA00022801"/>
    </source>
</evidence>
<proteinExistence type="inferred from homology"/>
<dbReference type="EMBL" id="BMVO01000021">
    <property type="protein sequence ID" value="GHB21401.1"/>
    <property type="molecule type" value="Genomic_DNA"/>
</dbReference>
<protein>
    <recommendedName>
        <fullName evidence="7">HAD-IB family hydrolase</fullName>
    </recommendedName>
</protein>
<dbReference type="CDD" id="cd02612">
    <property type="entry name" value="HAD_PGPPase"/>
    <property type="match status" value="1"/>
</dbReference>
<accession>A0ABQ3E059</accession>
<evidence type="ECO:0000256" key="2">
    <source>
        <dbReference type="ARBA" id="ARBA00022723"/>
    </source>
</evidence>
<keyword evidence="2" id="KW-0479">Metal-binding</keyword>
<dbReference type="InterPro" id="IPR023214">
    <property type="entry name" value="HAD_sf"/>
</dbReference>
<gene>
    <name evidence="5" type="primary">mmyP</name>
    <name evidence="5" type="ORF">GCM10010346_51390</name>
</gene>
<dbReference type="PANTHER" id="PTHR43344:SF13">
    <property type="entry name" value="PHOSPHATASE RV3661-RELATED"/>
    <property type="match status" value="1"/>
</dbReference>
<sequence length="223" mass="24555">MPTPPYLVFADVDETLINCKSMFEFMRFQLVAEHGPYGATEYARIRAELQQKADEGVPREEINRAYYSHFAGDPVAGVHDLGARWYAERNAAGLYIESTRDALRAHRAEGAEIVLVSGSFDAVLHPVVAEVGADHLLCTRPVVRDGRYTGEVEKPMIGEAKAAAVRELLEARPWIDPADCYGYGDHTSDLPMLDCVGHPVAVGADPAMLAYVNRRRAAELGRV</sequence>
<dbReference type="InterPro" id="IPR006385">
    <property type="entry name" value="HAD_hydro_SerB1"/>
</dbReference>
<dbReference type="InterPro" id="IPR050582">
    <property type="entry name" value="HAD-like_SerB"/>
</dbReference>
<reference evidence="6" key="1">
    <citation type="journal article" date="2019" name="Int. J. Syst. Evol. Microbiol.">
        <title>The Global Catalogue of Microorganisms (GCM) 10K type strain sequencing project: providing services to taxonomists for standard genome sequencing and annotation.</title>
        <authorList>
            <consortium name="The Broad Institute Genomics Platform"/>
            <consortium name="The Broad Institute Genome Sequencing Center for Infectious Disease"/>
            <person name="Wu L."/>
            <person name="Ma J."/>
        </authorList>
    </citation>
    <scope>NUCLEOTIDE SEQUENCE [LARGE SCALE GENOMIC DNA]</scope>
    <source>
        <strain evidence="6">JCM 4737</strain>
    </source>
</reference>
<evidence type="ECO:0000313" key="5">
    <source>
        <dbReference type="EMBL" id="GHB21401.1"/>
    </source>
</evidence>
<keyword evidence="4" id="KW-0460">Magnesium</keyword>
<organism evidence="5 6">
    <name type="scientific">Streptomyces chryseus</name>
    <dbReference type="NCBI Taxonomy" id="68186"/>
    <lineage>
        <taxon>Bacteria</taxon>
        <taxon>Bacillati</taxon>
        <taxon>Actinomycetota</taxon>
        <taxon>Actinomycetes</taxon>
        <taxon>Kitasatosporales</taxon>
        <taxon>Streptomycetaceae</taxon>
        <taxon>Streptomyces</taxon>
    </lineage>
</organism>
<dbReference type="Gene3D" id="3.40.50.1000">
    <property type="entry name" value="HAD superfamily/HAD-like"/>
    <property type="match status" value="1"/>
</dbReference>
<dbReference type="NCBIfam" id="TIGR01490">
    <property type="entry name" value="HAD-SF-IB-hyp1"/>
    <property type="match status" value="1"/>
</dbReference>
<evidence type="ECO:0000256" key="4">
    <source>
        <dbReference type="ARBA" id="ARBA00022842"/>
    </source>
</evidence>
<comment type="similarity">
    <text evidence="1">Belongs to the HAD-like hydrolase superfamily. SerB family.</text>
</comment>
<dbReference type="NCBIfam" id="TIGR01488">
    <property type="entry name" value="HAD-SF-IB"/>
    <property type="match status" value="1"/>
</dbReference>
<evidence type="ECO:0008006" key="7">
    <source>
        <dbReference type="Google" id="ProtNLM"/>
    </source>
</evidence>
<keyword evidence="3" id="KW-0378">Hydrolase</keyword>
<dbReference type="InterPro" id="IPR036412">
    <property type="entry name" value="HAD-like_sf"/>
</dbReference>